<comment type="subunit">
    <text evidence="10">Oligomeric complex that consists of at least the alpha, beta, beta', gamma, delta, epsilon and zeta subunits.</text>
</comment>
<evidence type="ECO:0000256" key="5">
    <source>
        <dbReference type="ARBA" id="ARBA00022892"/>
    </source>
</evidence>
<evidence type="ECO:0000256" key="3">
    <source>
        <dbReference type="ARBA" id="ARBA00022490"/>
    </source>
</evidence>
<dbReference type="EMBL" id="KQ241960">
    <property type="protein sequence ID" value="KNC82102.1"/>
    <property type="molecule type" value="Genomic_DNA"/>
</dbReference>
<evidence type="ECO:0000256" key="8">
    <source>
        <dbReference type="ARBA" id="ARBA00023136"/>
    </source>
</evidence>
<evidence type="ECO:0000256" key="1">
    <source>
        <dbReference type="ARBA" id="ARBA00004255"/>
    </source>
</evidence>
<evidence type="ECO:0000259" key="12">
    <source>
        <dbReference type="Pfam" id="PF01602"/>
    </source>
</evidence>
<feature type="domain" description="Clathrin/coatomer adaptor adaptin-like N-terminal" evidence="12">
    <location>
        <begin position="21"/>
        <end position="496"/>
    </location>
</feature>
<dbReference type="Pfam" id="PF07718">
    <property type="entry name" value="Coatamer_beta_C"/>
    <property type="match status" value="1"/>
</dbReference>
<dbReference type="InterPro" id="IPR002553">
    <property type="entry name" value="Clathrin/coatomer_adapt-like_N"/>
</dbReference>
<dbReference type="GO" id="GO:0006891">
    <property type="term" value="P:intra-Golgi vesicle-mediated transport"/>
    <property type="evidence" value="ECO:0007669"/>
    <property type="project" value="TreeGrafter"/>
</dbReference>
<dbReference type="SUPFAM" id="SSF48371">
    <property type="entry name" value="ARM repeat"/>
    <property type="match status" value="1"/>
</dbReference>
<dbReference type="GO" id="GO:0006886">
    <property type="term" value="P:intracellular protein transport"/>
    <property type="evidence" value="ECO:0007669"/>
    <property type="project" value="InterPro"/>
</dbReference>
<evidence type="ECO:0000313" key="15">
    <source>
        <dbReference type="EMBL" id="KNC82102.1"/>
    </source>
</evidence>
<evidence type="ECO:0000256" key="9">
    <source>
        <dbReference type="ARBA" id="ARBA00023329"/>
    </source>
</evidence>
<dbReference type="Gene3D" id="1.25.10.10">
    <property type="entry name" value="Leucine-rich Repeat Variant"/>
    <property type="match status" value="1"/>
</dbReference>
<keyword evidence="6 10" id="KW-0653">Protein transport</keyword>
<keyword evidence="8 10" id="KW-0472">Membrane</keyword>
<feature type="region of interest" description="Disordered" evidence="11">
    <location>
        <begin position="498"/>
        <end position="528"/>
    </location>
</feature>
<sequence length="956" mass="106028">MSSAAELPCYTLVSGSADEENIPEADLRVAFEKGTVAQKVDALQACVRGMLRGEKYPTILMQIIRFILPMKEHAIKKMLLLYFEIVPKLGTDGKLLPQMILVCDAYRKDLVSPNEFVRGSTLRFLCKLKESELLEPLMPSIKSCLEHRHYYVRRNAVLCIYTLYKQFDFLMPDAPEVVYNCLVNEPDMTVKRNAFMMLVYADKDKALEFLGTCIDQVPSFGDILQLVVIELVYKVCRTNPAERAKFIRCIYMLLNSSSAAVRYEAAGVLLTLSTAPTAVKAAVSCYIDLVVKESDNNVRLIVLKKLSDLQNNPHIEKILQDLVMDLLRVLNAPDLEVRRQTLEIVMNLVTSRSVEEVLQLLRKEITKTFEENETSDAYRRQLIKALHKCAVKFPDKAVTIVPILMDFIGDSNSASAADVVASVRDFIEFFPQLRESIVERLLATFAHVKAAHIFRATMWMLGEYCLSIEEIDQALVTFQESVGALPIVESELKAAAAIGGEDEDGDTPDDLSATRKNSREARGSKSRVTADGTYVTQSAFSVAPSKAEQLMDTDISLRSLMLTGDFFLGTTLAGALTKLALRRSTTDDNQDRNNHYSAQCMLIMASIMHLGRSGIPTQPIEHDTYERVSVCLRCLAEPSETTTEVFTTECRRALKELLSKVAAEKKADSDDPADAKVVQVDQLIKFTQLGIKEDDIGDDLEQDLTLATGGSAVSTTSALQKVVQLTGFGDPVYAEAYVNVNQYDITLDVLMVNQTDDTLQGLALELATIGDLKLMERPVITTLGARDFVNLTASIKVSSTDTGLIFGHIVYDISGTSEHGVIVLNDIYIDVMDYIVPSSCTETVFRQMWAEFEWENKVTVSTDIQSLEDYSAHICKATNMKCLTIESAKGGDCGFYAANLYARSIFGEDALANLSIEKTKDGRIVGHIRIRAKAQGIALSLGDKITMKQKSDKSSV</sequence>
<dbReference type="GO" id="GO:0030126">
    <property type="term" value="C:COPI vesicle coat"/>
    <property type="evidence" value="ECO:0007669"/>
    <property type="project" value="InterPro"/>
</dbReference>
<dbReference type="GeneID" id="25906116"/>
<dbReference type="GO" id="GO:0005198">
    <property type="term" value="F:structural molecule activity"/>
    <property type="evidence" value="ECO:0007669"/>
    <property type="project" value="InterPro"/>
</dbReference>
<evidence type="ECO:0000256" key="6">
    <source>
        <dbReference type="ARBA" id="ARBA00022927"/>
    </source>
</evidence>
<dbReference type="STRING" id="667725.A0A0L0FZ53"/>
<evidence type="ECO:0000256" key="4">
    <source>
        <dbReference type="ARBA" id="ARBA00022737"/>
    </source>
</evidence>
<keyword evidence="9 10" id="KW-0968">Cytoplasmic vesicle</keyword>
<dbReference type="GO" id="GO:0006888">
    <property type="term" value="P:endoplasmic reticulum to Golgi vesicle-mediated transport"/>
    <property type="evidence" value="ECO:0007669"/>
    <property type="project" value="TreeGrafter"/>
</dbReference>
<keyword evidence="3 10" id="KW-0963">Cytoplasm</keyword>
<evidence type="ECO:0000256" key="2">
    <source>
        <dbReference type="ARBA" id="ARBA00022448"/>
    </source>
</evidence>
<feature type="domain" description="Coatomer beta subunit C-terminal" evidence="13">
    <location>
        <begin position="680"/>
        <end position="812"/>
    </location>
</feature>
<dbReference type="Proteomes" id="UP000054560">
    <property type="component" value="Unassembled WGS sequence"/>
</dbReference>
<keyword evidence="2 10" id="KW-0813">Transport</keyword>
<evidence type="ECO:0000256" key="7">
    <source>
        <dbReference type="ARBA" id="ARBA00023034"/>
    </source>
</evidence>
<proteinExistence type="predicted"/>
<keyword evidence="16" id="KW-1185">Reference proteome</keyword>
<dbReference type="AlphaFoldDB" id="A0A0L0FZ53"/>
<evidence type="ECO:0000256" key="10">
    <source>
        <dbReference type="PIRNR" id="PIRNR005727"/>
    </source>
</evidence>
<protein>
    <recommendedName>
        <fullName evidence="10">Coatomer subunit beta</fullName>
    </recommendedName>
    <alternativeName>
        <fullName evidence="10">Beta-coat protein</fullName>
    </alternativeName>
</protein>
<keyword evidence="4" id="KW-0677">Repeat</keyword>
<dbReference type="Pfam" id="PF01602">
    <property type="entry name" value="Adaptin_N"/>
    <property type="match status" value="1"/>
</dbReference>
<dbReference type="eggNOG" id="KOG1058">
    <property type="taxonomic scope" value="Eukaryota"/>
</dbReference>
<dbReference type="InterPro" id="IPR029446">
    <property type="entry name" value="COPB1_appendage_platform_dom"/>
</dbReference>
<dbReference type="InterPro" id="IPR016024">
    <property type="entry name" value="ARM-type_fold"/>
</dbReference>
<keyword evidence="5 10" id="KW-0931">ER-Golgi transport</keyword>
<evidence type="ECO:0000259" key="14">
    <source>
        <dbReference type="Pfam" id="PF14806"/>
    </source>
</evidence>
<comment type="function">
    <text evidence="10">The coatomer is a cytosolic protein complex that binds to dilysine motifs and reversibly associates with Golgi non-clathrin-coated vesicles, which further mediate biosynthetic protein transport from the ER, via the Golgi up to the trans Golgi network. Coatomer complex is required for budding from Golgi membranes, and is essential for the retrograde Golgi-to-ER transport of dilysine-tagged proteins.</text>
</comment>
<dbReference type="PANTHER" id="PTHR10635">
    <property type="entry name" value="COATOMER SUBUNIT BETA"/>
    <property type="match status" value="1"/>
</dbReference>
<feature type="domain" description="Coatomer beta subunit appendage platform" evidence="14">
    <location>
        <begin position="819"/>
        <end position="945"/>
    </location>
</feature>
<organism evidence="15 16">
    <name type="scientific">Sphaeroforma arctica JP610</name>
    <dbReference type="NCBI Taxonomy" id="667725"/>
    <lineage>
        <taxon>Eukaryota</taxon>
        <taxon>Ichthyosporea</taxon>
        <taxon>Ichthyophonida</taxon>
        <taxon>Sphaeroforma</taxon>
    </lineage>
</organism>
<name>A0A0L0FZ53_9EUKA</name>
<comment type="subcellular location">
    <subcellularLocation>
        <location evidence="10">Cytoplasm</location>
    </subcellularLocation>
    <subcellularLocation>
        <location evidence="1 10">Golgi apparatus membrane</location>
        <topology evidence="1 10">Peripheral membrane protein</topology>
        <orientation evidence="1 10">Cytoplasmic side</orientation>
    </subcellularLocation>
    <subcellularLocation>
        <location evidence="10">Cytoplasmic vesicle</location>
        <location evidence="10">COPI-coated vesicle membrane</location>
        <topology evidence="10">Peripheral membrane protein</topology>
        <orientation evidence="10">Cytoplasmic side</orientation>
    </subcellularLocation>
</comment>
<reference evidence="15 16" key="1">
    <citation type="submission" date="2011-02" db="EMBL/GenBank/DDBJ databases">
        <title>The Genome Sequence of Sphaeroforma arctica JP610.</title>
        <authorList>
            <consortium name="The Broad Institute Genome Sequencing Platform"/>
            <person name="Russ C."/>
            <person name="Cuomo C."/>
            <person name="Young S.K."/>
            <person name="Zeng Q."/>
            <person name="Gargeya S."/>
            <person name="Alvarado L."/>
            <person name="Berlin A."/>
            <person name="Chapman S.B."/>
            <person name="Chen Z."/>
            <person name="Freedman E."/>
            <person name="Gellesch M."/>
            <person name="Goldberg J."/>
            <person name="Griggs A."/>
            <person name="Gujja S."/>
            <person name="Heilman E."/>
            <person name="Heiman D."/>
            <person name="Howarth C."/>
            <person name="Mehta T."/>
            <person name="Neiman D."/>
            <person name="Pearson M."/>
            <person name="Roberts A."/>
            <person name="Saif S."/>
            <person name="Shea T."/>
            <person name="Shenoy N."/>
            <person name="Sisk P."/>
            <person name="Stolte C."/>
            <person name="Sykes S."/>
            <person name="White J."/>
            <person name="Yandava C."/>
            <person name="Burger G."/>
            <person name="Gray M.W."/>
            <person name="Holland P.W.H."/>
            <person name="King N."/>
            <person name="Lang F.B.F."/>
            <person name="Roger A.J."/>
            <person name="Ruiz-Trillo I."/>
            <person name="Haas B."/>
            <person name="Nusbaum C."/>
            <person name="Birren B."/>
        </authorList>
    </citation>
    <scope>NUCLEOTIDE SEQUENCE [LARGE SCALE GENOMIC DNA]</scope>
    <source>
        <strain evidence="15 16">JP610</strain>
    </source>
</reference>
<dbReference type="RefSeq" id="XP_014156004.1">
    <property type="nucleotide sequence ID" value="XM_014300529.1"/>
</dbReference>
<dbReference type="InterPro" id="IPR011710">
    <property type="entry name" value="Coatomer_bsu_C"/>
</dbReference>
<dbReference type="PIRSF" id="PIRSF005727">
    <property type="entry name" value="Coatomer_beta_subunit"/>
    <property type="match status" value="1"/>
</dbReference>
<evidence type="ECO:0000313" key="16">
    <source>
        <dbReference type="Proteomes" id="UP000054560"/>
    </source>
</evidence>
<dbReference type="OrthoDB" id="10261439at2759"/>
<keyword evidence="7 10" id="KW-0333">Golgi apparatus</keyword>
<dbReference type="PANTHER" id="PTHR10635:SF0">
    <property type="entry name" value="COATOMER SUBUNIT BETA"/>
    <property type="match status" value="1"/>
</dbReference>
<accession>A0A0L0FZ53</accession>
<gene>
    <name evidence="15" type="ORF">SARC_05612</name>
</gene>
<dbReference type="GO" id="GO:0000139">
    <property type="term" value="C:Golgi membrane"/>
    <property type="evidence" value="ECO:0007669"/>
    <property type="project" value="UniProtKB-SubCell"/>
</dbReference>
<dbReference type="InterPro" id="IPR011989">
    <property type="entry name" value="ARM-like"/>
</dbReference>
<feature type="compositionally biased region" description="Acidic residues" evidence="11">
    <location>
        <begin position="500"/>
        <end position="509"/>
    </location>
</feature>
<dbReference type="InterPro" id="IPR016460">
    <property type="entry name" value="COPB1"/>
</dbReference>
<evidence type="ECO:0000256" key="11">
    <source>
        <dbReference type="SAM" id="MobiDB-lite"/>
    </source>
</evidence>
<evidence type="ECO:0000259" key="13">
    <source>
        <dbReference type="Pfam" id="PF07718"/>
    </source>
</evidence>
<dbReference type="Pfam" id="PF14806">
    <property type="entry name" value="Coatomer_b_Cpla"/>
    <property type="match status" value="1"/>
</dbReference>